<dbReference type="PROSITE" id="PS01129">
    <property type="entry name" value="PSI_RLU"/>
    <property type="match status" value="1"/>
</dbReference>
<dbReference type="EMBL" id="VKKG01000004">
    <property type="protein sequence ID" value="TRY17936.1"/>
    <property type="molecule type" value="Genomic_DNA"/>
</dbReference>
<feature type="domain" description="Pseudouridine synthase RsuA/RluA-like" evidence="4">
    <location>
        <begin position="75"/>
        <end position="220"/>
    </location>
</feature>
<dbReference type="InterPro" id="IPR020103">
    <property type="entry name" value="PsdUridine_synth_cat_dom_sf"/>
</dbReference>
<keyword evidence="6" id="KW-1185">Reference proteome</keyword>
<dbReference type="SUPFAM" id="SSF55120">
    <property type="entry name" value="Pseudouridine synthase"/>
    <property type="match status" value="1"/>
</dbReference>
<dbReference type="GO" id="GO:0003723">
    <property type="term" value="F:RNA binding"/>
    <property type="evidence" value="ECO:0007669"/>
    <property type="project" value="InterPro"/>
</dbReference>
<dbReference type="OrthoDB" id="9807829at2"/>
<dbReference type="GO" id="GO:0009982">
    <property type="term" value="F:pseudouridine synthase activity"/>
    <property type="evidence" value="ECO:0007669"/>
    <property type="project" value="InterPro"/>
</dbReference>
<dbReference type="InterPro" id="IPR006145">
    <property type="entry name" value="PsdUridine_synth_RsuA/RluA"/>
</dbReference>
<proteinExistence type="predicted"/>
<protein>
    <recommendedName>
        <fullName evidence="2">RNA pseudouridylate synthase</fullName>
    </recommendedName>
    <alternativeName>
        <fullName evidence="3">RNA-uridine isomerase</fullName>
    </alternativeName>
</protein>
<evidence type="ECO:0000313" key="6">
    <source>
        <dbReference type="Proteomes" id="UP000317638"/>
    </source>
</evidence>
<dbReference type="AlphaFoldDB" id="A0A553JZQ5"/>
<dbReference type="GO" id="GO:0000455">
    <property type="term" value="P:enzyme-directed rRNA pseudouridine synthesis"/>
    <property type="evidence" value="ECO:0007669"/>
    <property type="project" value="TreeGrafter"/>
</dbReference>
<evidence type="ECO:0000313" key="5">
    <source>
        <dbReference type="EMBL" id="TRY17936.1"/>
    </source>
</evidence>
<evidence type="ECO:0000256" key="3">
    <source>
        <dbReference type="ARBA" id="ARBA00033164"/>
    </source>
</evidence>
<comment type="catalytic activity">
    <reaction evidence="1">
        <text>a uridine in RNA = a pseudouridine in RNA</text>
        <dbReference type="Rhea" id="RHEA:48348"/>
        <dbReference type="Rhea" id="RHEA-COMP:12068"/>
        <dbReference type="Rhea" id="RHEA-COMP:12069"/>
        <dbReference type="ChEBI" id="CHEBI:65314"/>
        <dbReference type="ChEBI" id="CHEBI:65315"/>
    </reaction>
</comment>
<dbReference type="PANTHER" id="PTHR21600">
    <property type="entry name" value="MITOCHONDRIAL RNA PSEUDOURIDINE SYNTHASE"/>
    <property type="match status" value="1"/>
</dbReference>
<accession>A0A553JZQ5</accession>
<reference evidence="5 6" key="1">
    <citation type="submission" date="2019-07" db="EMBL/GenBank/DDBJ databases">
        <authorList>
            <person name="Zhou L.-Y."/>
        </authorList>
    </citation>
    <scope>NUCLEOTIDE SEQUENCE [LARGE SCALE GENOMIC DNA]</scope>
    <source>
        <strain evidence="5 6">YIM 101269</strain>
    </source>
</reference>
<dbReference type="InterPro" id="IPR006224">
    <property type="entry name" value="PsdUridine_synth_RluA-like_CS"/>
</dbReference>
<dbReference type="GO" id="GO:0140098">
    <property type="term" value="F:catalytic activity, acting on RNA"/>
    <property type="evidence" value="ECO:0007669"/>
    <property type="project" value="UniProtKB-ARBA"/>
</dbReference>
<dbReference type="Gene3D" id="3.30.2350.10">
    <property type="entry name" value="Pseudouridine synthase"/>
    <property type="match status" value="1"/>
</dbReference>
<organism evidence="5 6">
    <name type="scientific">Tessaracoccus rhinocerotis</name>
    <dbReference type="NCBI Taxonomy" id="1689449"/>
    <lineage>
        <taxon>Bacteria</taxon>
        <taxon>Bacillati</taxon>
        <taxon>Actinomycetota</taxon>
        <taxon>Actinomycetes</taxon>
        <taxon>Propionibacteriales</taxon>
        <taxon>Propionibacteriaceae</taxon>
        <taxon>Tessaracoccus</taxon>
    </lineage>
</organism>
<dbReference type="Proteomes" id="UP000317638">
    <property type="component" value="Unassembled WGS sequence"/>
</dbReference>
<name>A0A553JZQ5_9ACTN</name>
<evidence type="ECO:0000256" key="1">
    <source>
        <dbReference type="ARBA" id="ARBA00000073"/>
    </source>
</evidence>
<sequence length="275" mass="31847">MPWPTMRDFLRDKLGPARDDVDGMLERGAFVDDRGNPWTGREVYRPHTFVWFHRELRDEAEVPGEIRVIHRDERIVVVDKPHFLSTIPRGRHVTQSVVVKARIALDLPELSPAHRLDRGTAGVLLLTTEQRWRSRYQDVFRRREAVKVYHAVAGHRPELEFPTTVESHLVKRVGTMQAETLDRPPNARTDIDLLEVRGDHALYEVRPHTGKTHQIRMHFNSLGIPLLGDPLYPEVSDVAIDDFTTPLRLLAHSLEFVDPVDGLKRHFRSARELTW</sequence>
<evidence type="ECO:0000256" key="2">
    <source>
        <dbReference type="ARBA" id="ARBA00031870"/>
    </source>
</evidence>
<comment type="caution">
    <text evidence="5">The sequence shown here is derived from an EMBL/GenBank/DDBJ whole genome shotgun (WGS) entry which is preliminary data.</text>
</comment>
<evidence type="ECO:0000259" key="4">
    <source>
        <dbReference type="Pfam" id="PF00849"/>
    </source>
</evidence>
<dbReference type="Pfam" id="PF00849">
    <property type="entry name" value="PseudoU_synth_2"/>
    <property type="match status" value="1"/>
</dbReference>
<dbReference type="InterPro" id="IPR050188">
    <property type="entry name" value="RluA_PseudoU_synthase"/>
</dbReference>
<gene>
    <name evidence="5" type="ORF">FOJ82_11075</name>
</gene>
<dbReference type="PANTHER" id="PTHR21600:SF84">
    <property type="entry name" value="PSEUDOURIDINE SYNTHASE RSUA_RLUA-LIKE DOMAIN-CONTAINING PROTEIN"/>
    <property type="match status" value="1"/>
</dbReference>